<sequence>MPFGTDLVLLRSAPPIIATLRPWTKRADAAQLAAGREAFEATVRSGASTAAASGDAVPDEVGDHVDERADDAAA</sequence>
<keyword evidence="3" id="KW-1185">Reference proteome</keyword>
<feature type="compositionally biased region" description="Basic and acidic residues" evidence="1">
    <location>
        <begin position="61"/>
        <end position="74"/>
    </location>
</feature>
<evidence type="ECO:0000313" key="3">
    <source>
        <dbReference type="Proteomes" id="UP001597338"/>
    </source>
</evidence>
<comment type="caution">
    <text evidence="2">The sequence shown here is derived from an EMBL/GenBank/DDBJ whole genome shotgun (WGS) entry which is preliminary data.</text>
</comment>
<dbReference type="EMBL" id="JBHUHF010000001">
    <property type="protein sequence ID" value="MFD2026957.1"/>
    <property type="molecule type" value="Genomic_DNA"/>
</dbReference>
<dbReference type="Proteomes" id="UP001597338">
    <property type="component" value="Unassembled WGS sequence"/>
</dbReference>
<dbReference type="RefSeq" id="WP_377200902.1">
    <property type="nucleotide sequence ID" value="NZ_JBHUHF010000001.1"/>
</dbReference>
<reference evidence="3" key="1">
    <citation type="journal article" date="2019" name="Int. J. Syst. Evol. Microbiol.">
        <title>The Global Catalogue of Microorganisms (GCM) 10K type strain sequencing project: providing services to taxonomists for standard genome sequencing and annotation.</title>
        <authorList>
            <consortium name="The Broad Institute Genomics Platform"/>
            <consortium name="The Broad Institute Genome Sequencing Center for Infectious Disease"/>
            <person name="Wu L."/>
            <person name="Ma J."/>
        </authorList>
    </citation>
    <scope>NUCLEOTIDE SEQUENCE [LARGE SCALE GENOMIC DNA]</scope>
    <source>
        <strain evidence="3">CCM 7043</strain>
    </source>
</reference>
<proteinExistence type="predicted"/>
<feature type="region of interest" description="Disordered" evidence="1">
    <location>
        <begin position="44"/>
        <end position="74"/>
    </location>
</feature>
<name>A0ABW4VBU5_9MICO</name>
<organism evidence="2 3">
    <name type="scientific">Promicromonospora aerolata</name>
    <dbReference type="NCBI Taxonomy" id="195749"/>
    <lineage>
        <taxon>Bacteria</taxon>
        <taxon>Bacillati</taxon>
        <taxon>Actinomycetota</taxon>
        <taxon>Actinomycetes</taxon>
        <taxon>Micrococcales</taxon>
        <taxon>Promicromonosporaceae</taxon>
        <taxon>Promicromonospora</taxon>
    </lineage>
</organism>
<evidence type="ECO:0000256" key="1">
    <source>
        <dbReference type="SAM" id="MobiDB-lite"/>
    </source>
</evidence>
<accession>A0ABW4VBU5</accession>
<gene>
    <name evidence="2" type="ORF">ACFSL2_15695</name>
</gene>
<protein>
    <submittedName>
        <fullName evidence="2">Uncharacterized protein</fullName>
    </submittedName>
</protein>
<evidence type="ECO:0000313" key="2">
    <source>
        <dbReference type="EMBL" id="MFD2026957.1"/>
    </source>
</evidence>
<feature type="compositionally biased region" description="Low complexity" evidence="1">
    <location>
        <begin position="44"/>
        <end position="56"/>
    </location>
</feature>